<comment type="caution">
    <text evidence="9">The sequence shown here is derived from an EMBL/GenBank/DDBJ whole genome shotgun (WGS) entry which is preliminary data.</text>
</comment>
<dbReference type="InterPro" id="IPR001816">
    <property type="entry name" value="Transl_elong_EFTs/EF1B"/>
</dbReference>
<dbReference type="InterPro" id="IPR036402">
    <property type="entry name" value="EF-Ts_dimer_sf"/>
</dbReference>
<dbReference type="PROSITE" id="PS01127">
    <property type="entry name" value="EF_TS_2"/>
    <property type="match status" value="1"/>
</dbReference>
<keyword evidence="3 5" id="KW-0251">Elongation factor</keyword>
<evidence type="ECO:0000256" key="3">
    <source>
        <dbReference type="ARBA" id="ARBA00022768"/>
    </source>
</evidence>
<dbReference type="Gene3D" id="1.10.286.20">
    <property type="match status" value="1"/>
</dbReference>
<name>A0A0M2V0W3_9BACT</name>
<dbReference type="PATRIC" id="fig|380242.3.peg.585"/>
<dbReference type="EMBL" id="LAQJ01000062">
    <property type="protein sequence ID" value="KKO20801.1"/>
    <property type="molecule type" value="Genomic_DNA"/>
</dbReference>
<dbReference type="SUPFAM" id="SSF46934">
    <property type="entry name" value="UBA-like"/>
    <property type="match status" value="1"/>
</dbReference>
<dbReference type="PANTHER" id="PTHR11741:SF0">
    <property type="entry name" value="ELONGATION FACTOR TS, MITOCHONDRIAL"/>
    <property type="match status" value="1"/>
</dbReference>
<comment type="similarity">
    <text evidence="1 5 6">Belongs to the EF-Ts family.</text>
</comment>
<keyword evidence="5" id="KW-0963">Cytoplasm</keyword>
<evidence type="ECO:0000256" key="4">
    <source>
        <dbReference type="ARBA" id="ARBA00022917"/>
    </source>
</evidence>
<keyword evidence="4 5" id="KW-0648">Protein biosynthesis</keyword>
<dbReference type="CDD" id="cd14275">
    <property type="entry name" value="UBA_EF-Ts"/>
    <property type="match status" value="1"/>
</dbReference>
<dbReference type="PANTHER" id="PTHR11741">
    <property type="entry name" value="ELONGATION FACTOR TS"/>
    <property type="match status" value="1"/>
</dbReference>
<dbReference type="InterPro" id="IPR018101">
    <property type="entry name" value="Transl_elong_Ts_CS"/>
</dbReference>
<dbReference type="SUPFAM" id="SSF54713">
    <property type="entry name" value="Elongation factor Ts (EF-Ts), dimerisation domain"/>
    <property type="match status" value="1"/>
</dbReference>
<feature type="region of interest" description="Involved in Mg(2+) ion dislocation from EF-Tu" evidence="5">
    <location>
        <begin position="80"/>
        <end position="83"/>
    </location>
</feature>
<evidence type="ECO:0000256" key="1">
    <source>
        <dbReference type="ARBA" id="ARBA00005532"/>
    </source>
</evidence>
<evidence type="ECO:0000259" key="8">
    <source>
        <dbReference type="Pfam" id="PF00889"/>
    </source>
</evidence>
<dbReference type="AlphaFoldDB" id="A0A0M2V0W3"/>
<gene>
    <name evidence="5 9" type="primary">tsf</name>
    <name evidence="9" type="ORF">BROFUL_00470</name>
</gene>
<dbReference type="Pfam" id="PF00889">
    <property type="entry name" value="EF_TS"/>
    <property type="match status" value="1"/>
</dbReference>
<comment type="subcellular location">
    <subcellularLocation>
        <location evidence="5 7">Cytoplasm</location>
    </subcellularLocation>
</comment>
<dbReference type="HAMAP" id="MF_00050">
    <property type="entry name" value="EF_Ts"/>
    <property type="match status" value="1"/>
</dbReference>
<accession>A0A0M2V0W3</accession>
<keyword evidence="10" id="KW-1185">Reference proteome</keyword>
<feature type="domain" description="Translation elongation factor EFTs/EF1B dimerisation" evidence="8">
    <location>
        <begin position="50"/>
        <end position="194"/>
    </location>
</feature>
<reference evidence="9 10" key="1">
    <citation type="journal article" date="2013" name="BMC Microbiol.">
        <title>Identification of the type II cytochrome c maturation pathway in anammox bacteria by comparative genomics.</title>
        <authorList>
            <person name="Ferousi C."/>
            <person name="Speth D.R."/>
            <person name="Reimann J."/>
            <person name="Op den Camp H.J."/>
            <person name="Allen J.W."/>
            <person name="Keltjens J.T."/>
            <person name="Jetten M.S."/>
        </authorList>
    </citation>
    <scope>NUCLEOTIDE SEQUENCE [LARGE SCALE GENOMIC DNA]</scope>
    <source>
        <strain evidence="9">RU1</strain>
    </source>
</reference>
<dbReference type="NCBIfam" id="TIGR00116">
    <property type="entry name" value="tsf"/>
    <property type="match status" value="1"/>
</dbReference>
<evidence type="ECO:0000256" key="5">
    <source>
        <dbReference type="HAMAP-Rule" id="MF_00050"/>
    </source>
</evidence>
<dbReference type="InterPro" id="IPR014039">
    <property type="entry name" value="Transl_elong_EFTs/EF1B_dimer"/>
</dbReference>
<protein>
    <recommendedName>
        <fullName evidence="2 5">Elongation factor Ts</fullName>
        <shortName evidence="5">EF-Ts</shortName>
    </recommendedName>
</protein>
<dbReference type="InterPro" id="IPR009060">
    <property type="entry name" value="UBA-like_sf"/>
</dbReference>
<sequence>MADTASIMKLREQTGAGILECRNALDEVKGDFEKALEIIKKKGIAKAAKKEQRVTAEGRIGTYIHTNGKLGVMVELNCETDFVAKNEVFQQLLKDICMQVAATKPLAVKREDIPGHLVEEQKKIFNEEAKGKPAHILEKITSGKMDSFYKEKCLMEQPFIKDNTQTIQDLLVANIAKIGENIKVNRFVRFEVGEC</sequence>
<evidence type="ECO:0000313" key="9">
    <source>
        <dbReference type="EMBL" id="KKO20801.1"/>
    </source>
</evidence>
<dbReference type="Proteomes" id="UP000034954">
    <property type="component" value="Unassembled WGS sequence"/>
</dbReference>
<evidence type="ECO:0000313" key="10">
    <source>
        <dbReference type="Proteomes" id="UP000034954"/>
    </source>
</evidence>
<organism evidence="9 10">
    <name type="scientific">Candidatus Brocadia fulgida</name>
    <dbReference type="NCBI Taxonomy" id="380242"/>
    <lineage>
        <taxon>Bacteria</taxon>
        <taxon>Pseudomonadati</taxon>
        <taxon>Planctomycetota</taxon>
        <taxon>Candidatus Brocadiia</taxon>
        <taxon>Candidatus Brocadiales</taxon>
        <taxon>Candidatus Brocadiaceae</taxon>
        <taxon>Candidatus Brocadia</taxon>
    </lineage>
</organism>
<proteinExistence type="inferred from homology"/>
<dbReference type="Gene3D" id="1.10.8.10">
    <property type="entry name" value="DNA helicase RuvA subunit, C-terminal domain"/>
    <property type="match status" value="1"/>
</dbReference>
<dbReference type="GO" id="GO:0005737">
    <property type="term" value="C:cytoplasm"/>
    <property type="evidence" value="ECO:0007669"/>
    <property type="project" value="UniProtKB-SubCell"/>
</dbReference>
<comment type="function">
    <text evidence="5 6">Associates with the EF-Tu.GDP complex and induces the exchange of GDP to GTP. It remains bound to the aminoacyl-tRNA.EF-Tu.GTP complex up to the GTP hydrolysis stage on the ribosome.</text>
</comment>
<dbReference type="FunFam" id="1.10.8.10:FF:000001">
    <property type="entry name" value="Elongation factor Ts"/>
    <property type="match status" value="1"/>
</dbReference>
<evidence type="ECO:0000256" key="6">
    <source>
        <dbReference type="RuleBase" id="RU000642"/>
    </source>
</evidence>
<dbReference type="Gene3D" id="3.30.479.20">
    <property type="entry name" value="Elongation factor Ts, dimerisation domain"/>
    <property type="match status" value="1"/>
</dbReference>
<dbReference type="GO" id="GO:0003746">
    <property type="term" value="F:translation elongation factor activity"/>
    <property type="evidence" value="ECO:0007669"/>
    <property type="project" value="UniProtKB-UniRule"/>
</dbReference>
<evidence type="ECO:0000256" key="2">
    <source>
        <dbReference type="ARBA" id="ARBA00016956"/>
    </source>
</evidence>
<evidence type="ECO:0000256" key="7">
    <source>
        <dbReference type="RuleBase" id="RU000643"/>
    </source>
</evidence>